<dbReference type="Pfam" id="PF19528">
    <property type="entry name" value="DUF6056"/>
    <property type="match status" value="1"/>
</dbReference>
<feature type="transmembrane region" description="Helical" evidence="1">
    <location>
        <begin position="263"/>
        <end position="282"/>
    </location>
</feature>
<name>A0A6N2RTK6_9FIRM</name>
<feature type="transmembrane region" description="Helical" evidence="1">
    <location>
        <begin position="318"/>
        <end position="336"/>
    </location>
</feature>
<feature type="transmembrane region" description="Helical" evidence="1">
    <location>
        <begin position="161"/>
        <end position="190"/>
    </location>
</feature>
<evidence type="ECO:0008006" key="3">
    <source>
        <dbReference type="Google" id="ProtNLM"/>
    </source>
</evidence>
<keyword evidence="1" id="KW-0812">Transmembrane</keyword>
<dbReference type="EMBL" id="CACRST010000009">
    <property type="protein sequence ID" value="VYS82830.1"/>
    <property type="molecule type" value="Genomic_DNA"/>
</dbReference>
<feature type="transmembrane region" description="Helical" evidence="1">
    <location>
        <begin position="377"/>
        <end position="395"/>
    </location>
</feature>
<proteinExistence type="predicted"/>
<dbReference type="InterPro" id="IPR045691">
    <property type="entry name" value="DUF6056"/>
</dbReference>
<accession>A0A6N2RTK6</accession>
<feature type="transmembrane region" description="Helical" evidence="1">
    <location>
        <begin position="9"/>
        <end position="27"/>
    </location>
</feature>
<feature type="transmembrane region" description="Helical" evidence="1">
    <location>
        <begin position="122"/>
        <end position="140"/>
    </location>
</feature>
<sequence length="509" mass="59170">MKEKNKIKWFYYITLIAAAVLLFVLMYKAPFRRDDLAWGSERGIQRLRNGFRGYNGRYIGNLIVLVLTRLPLALTVTIEMLVMGVGLWNVWLIFKKSKILLMIFCSLALLAPHAMFNQTILWVAGFSNFVVSAVFVFYFFRICLELMENKEIEHKAWMGRVILVFLGQLILETGSIYMIFLFLFTGIYIYFQEKKVPSYLIAYFVSACGGAALMFLNSSYRAAVSGNGDTYKKINISGSFGELIRSWWEKYAMDIFPNWIENIPLINLVLIACIFLLCFWSRSRIAKIIQFLGILFASWIIFNIQNPRWNSLIPHGEYLNAAVGVAWIIYIFTAVIIQNTTLSGKRTLIFIVGSQLFVTGPLIIADPLNERCFFQNYLLWVLLICSMMREIQMKISERELPENVKTRLELVPNFLMIGTLCVMMASQFMSWRVEAIRKMEIKKCREEKSESLVLPNNPSGNVYCFGDNTSNSNREWVNKYKMYYDIPDEVELTFIEYNAYIDMKKEEKK</sequence>
<feature type="transmembrane region" description="Helical" evidence="1">
    <location>
        <begin position="348"/>
        <end position="365"/>
    </location>
</feature>
<evidence type="ECO:0000256" key="1">
    <source>
        <dbReference type="SAM" id="Phobius"/>
    </source>
</evidence>
<feature type="transmembrane region" description="Helical" evidence="1">
    <location>
        <begin position="99"/>
        <end position="116"/>
    </location>
</feature>
<organism evidence="2">
    <name type="scientific">Blautia glucerasea</name>
    <dbReference type="NCBI Taxonomy" id="536633"/>
    <lineage>
        <taxon>Bacteria</taxon>
        <taxon>Bacillati</taxon>
        <taxon>Bacillota</taxon>
        <taxon>Clostridia</taxon>
        <taxon>Lachnospirales</taxon>
        <taxon>Lachnospiraceae</taxon>
        <taxon>Blautia</taxon>
    </lineage>
</organism>
<evidence type="ECO:0000313" key="2">
    <source>
        <dbReference type="EMBL" id="VYS82830.1"/>
    </source>
</evidence>
<gene>
    <name evidence="2" type="ORF">BGLFYP119_00748</name>
</gene>
<dbReference type="AlphaFoldDB" id="A0A6N2RTK6"/>
<reference evidence="2" key="1">
    <citation type="submission" date="2019-11" db="EMBL/GenBank/DDBJ databases">
        <authorList>
            <person name="Feng L."/>
        </authorList>
    </citation>
    <scope>NUCLEOTIDE SEQUENCE</scope>
    <source>
        <strain evidence="2">BgluceraseaLFYP119</strain>
    </source>
</reference>
<feature type="transmembrane region" description="Helical" evidence="1">
    <location>
        <begin position="72"/>
        <end position="92"/>
    </location>
</feature>
<dbReference type="RefSeq" id="WP_156352879.1">
    <property type="nucleotide sequence ID" value="NZ_CACRST010000009.1"/>
</dbReference>
<feature type="transmembrane region" description="Helical" evidence="1">
    <location>
        <begin position="196"/>
        <end position="216"/>
    </location>
</feature>
<keyword evidence="1" id="KW-0472">Membrane</keyword>
<protein>
    <recommendedName>
        <fullName evidence="3">Glucosyl transferase GtrII</fullName>
    </recommendedName>
</protein>
<feature type="transmembrane region" description="Helical" evidence="1">
    <location>
        <begin position="415"/>
        <end position="433"/>
    </location>
</feature>
<keyword evidence="1" id="KW-1133">Transmembrane helix</keyword>
<feature type="transmembrane region" description="Helical" evidence="1">
    <location>
        <begin position="288"/>
        <end position="306"/>
    </location>
</feature>